<evidence type="ECO:0000256" key="1">
    <source>
        <dbReference type="RuleBase" id="RU363044"/>
    </source>
</evidence>
<dbReference type="InterPro" id="IPR049163">
    <property type="entry name" value="Pif1-like_2B_dom"/>
</dbReference>
<dbReference type="GO" id="GO:0043139">
    <property type="term" value="F:5'-3' DNA helicase activity"/>
    <property type="evidence" value="ECO:0007669"/>
    <property type="project" value="UniProtKB-EC"/>
</dbReference>
<comment type="cofactor">
    <cofactor evidence="1">
        <name>Mg(2+)</name>
        <dbReference type="ChEBI" id="CHEBI:18420"/>
    </cofactor>
</comment>
<proteinExistence type="inferred from homology"/>
<protein>
    <recommendedName>
        <fullName evidence="1">ATP-dependent DNA helicase</fullName>
        <ecNumber evidence="1">5.6.2.3</ecNumber>
    </recommendedName>
</protein>
<dbReference type="EC" id="5.6.2.3" evidence="1"/>
<dbReference type="OrthoDB" id="432234at2759"/>
<keyword evidence="1" id="KW-0378">Hydrolase</keyword>
<name>A0A2K0SYH2_9HYPO</name>
<dbReference type="GO" id="GO:0005524">
    <property type="term" value="F:ATP binding"/>
    <property type="evidence" value="ECO:0007669"/>
    <property type="project" value="UniProtKB-KW"/>
</dbReference>
<dbReference type="SUPFAM" id="SSF52540">
    <property type="entry name" value="P-loop containing nucleoside triphosphate hydrolases"/>
    <property type="match status" value="2"/>
</dbReference>
<dbReference type="Pfam" id="PF05970">
    <property type="entry name" value="PIF1"/>
    <property type="match status" value="1"/>
</dbReference>
<evidence type="ECO:0000313" key="6">
    <source>
        <dbReference type="Proteomes" id="UP000236546"/>
    </source>
</evidence>
<feature type="domain" description="DNA helicase Pif1-like 2B" evidence="4">
    <location>
        <begin position="430"/>
        <end position="461"/>
    </location>
</feature>
<dbReference type="Proteomes" id="UP000236546">
    <property type="component" value="Unassembled WGS sequence"/>
</dbReference>
<comment type="catalytic activity">
    <reaction evidence="1">
        <text>ATP + H2O = ADP + phosphate + H(+)</text>
        <dbReference type="Rhea" id="RHEA:13065"/>
        <dbReference type="ChEBI" id="CHEBI:15377"/>
        <dbReference type="ChEBI" id="CHEBI:15378"/>
        <dbReference type="ChEBI" id="CHEBI:30616"/>
        <dbReference type="ChEBI" id="CHEBI:43474"/>
        <dbReference type="ChEBI" id="CHEBI:456216"/>
        <dbReference type="EC" id="5.6.2.3"/>
    </reaction>
</comment>
<sequence>MMLTSLWRRPVALVITSSALGRLSKQRQLPISVTNVLRQRSYANDHAASGAKKEKKKKKKKRKKKGAVEVQPEQTTLSTILAEANALLEKLNGVKAVSVEAPPSDATEEQSPTLSAEQEALVSLASDGHNIFYTGSAGCGKSTVLKAIRDRFEARGEYVHVLAPTGKVALANGGRTTWSFAGWTPNSHKMSLFELTNPDSRRNTPLFRRLDKVKTIIIDEISMVENVHFGRLNELMKAVKESPLPFGGIQIIATGDFCQLPPVKPFRNCFSCGSQLEYSYRSNAYSCLNQECDVDVYHQEDKWAFKSKAWQECNFRYVYLATVYRQKDPAFIDLLQKCRLGLQLNDADLKLLTSSDDKTDNHPVKLFPTRAEVREVNDAEYRRLHAPPQVYKSVDIFLWNKKKHRYLEDKQERAGDGSLKALSDHNFEVELHLKEGMQVLLLHNIDLGRGLCNGAQGQIGGFESFGEIPPEIPLYEEDLPVYMSAAHEQKEAIEKFMRKCHDAKGWPIVKFHNGIVKTIYPVCQPLLLGEERPYSLIGRMQIPLTAAWALSIHKSQGMTLDSAVVSIGKAFEEGQIYVALSRVKTLAGLKVEGNLSPLREFKGDRVVQDWLKKTFGEKLVMGKED</sequence>
<dbReference type="CDD" id="cd18809">
    <property type="entry name" value="SF1_C_RecD"/>
    <property type="match status" value="1"/>
</dbReference>
<accession>A0A2K0SYH2</accession>
<dbReference type="PANTHER" id="PTHR47642:SF7">
    <property type="entry name" value="ATP-DEPENDENT DNA HELICASE PIF1"/>
    <property type="match status" value="1"/>
</dbReference>
<dbReference type="InterPro" id="IPR051055">
    <property type="entry name" value="PIF1_helicase"/>
</dbReference>
<keyword evidence="1" id="KW-0547">Nucleotide-binding</keyword>
<dbReference type="PANTHER" id="PTHR47642">
    <property type="entry name" value="ATP-DEPENDENT DNA HELICASE"/>
    <property type="match status" value="1"/>
</dbReference>
<keyword evidence="1" id="KW-0067">ATP-binding</keyword>
<dbReference type="InterPro" id="IPR010285">
    <property type="entry name" value="DNA_helicase_pif1-like_DEAD"/>
</dbReference>
<evidence type="ECO:0000256" key="2">
    <source>
        <dbReference type="SAM" id="MobiDB-lite"/>
    </source>
</evidence>
<evidence type="ECO:0000259" key="4">
    <source>
        <dbReference type="Pfam" id="PF21530"/>
    </source>
</evidence>
<feature type="region of interest" description="Disordered" evidence="2">
    <location>
        <begin position="42"/>
        <end position="70"/>
    </location>
</feature>
<dbReference type="AlphaFoldDB" id="A0A2K0SYH2"/>
<comment type="similarity">
    <text evidence="1">Belongs to the helicase family.</text>
</comment>
<feature type="domain" description="DNA helicase Pif1-like DEAD-box helicase" evidence="3">
    <location>
        <begin position="115"/>
        <end position="264"/>
    </location>
</feature>
<reference evidence="5 6" key="1">
    <citation type="submission" date="2017-02" db="EMBL/GenBank/DDBJ databases">
        <title>Genomes of Trichoderma spp. with biocontrol activity.</title>
        <authorList>
            <person name="Gardiner D."/>
            <person name="Kazan K."/>
            <person name="Vos C."/>
            <person name="Harvey P."/>
        </authorList>
    </citation>
    <scope>NUCLEOTIDE SEQUENCE [LARGE SCALE GENOMIC DNA]</scope>
    <source>
        <strain evidence="5 6">A5MH</strain>
    </source>
</reference>
<evidence type="ECO:0000313" key="5">
    <source>
        <dbReference type="EMBL" id="PNP38320.1"/>
    </source>
</evidence>
<keyword evidence="1" id="KW-0233">DNA recombination</keyword>
<keyword evidence="1" id="KW-0234">DNA repair</keyword>
<dbReference type="InterPro" id="IPR027417">
    <property type="entry name" value="P-loop_NTPase"/>
</dbReference>
<evidence type="ECO:0000259" key="3">
    <source>
        <dbReference type="Pfam" id="PF05970"/>
    </source>
</evidence>
<keyword evidence="1" id="KW-0227">DNA damage</keyword>
<dbReference type="GO" id="GO:0000723">
    <property type="term" value="P:telomere maintenance"/>
    <property type="evidence" value="ECO:0007669"/>
    <property type="project" value="InterPro"/>
</dbReference>
<dbReference type="EMBL" id="MTYH01000105">
    <property type="protein sequence ID" value="PNP38320.1"/>
    <property type="molecule type" value="Genomic_DNA"/>
</dbReference>
<gene>
    <name evidence="5" type="ORF">TGAMA5MH_09678</name>
</gene>
<dbReference type="GO" id="GO:0006310">
    <property type="term" value="P:DNA recombination"/>
    <property type="evidence" value="ECO:0007669"/>
    <property type="project" value="UniProtKB-KW"/>
</dbReference>
<dbReference type="GO" id="GO:0016887">
    <property type="term" value="F:ATP hydrolysis activity"/>
    <property type="evidence" value="ECO:0007669"/>
    <property type="project" value="RHEA"/>
</dbReference>
<feature type="compositionally biased region" description="Basic residues" evidence="2">
    <location>
        <begin position="53"/>
        <end position="65"/>
    </location>
</feature>
<keyword evidence="1" id="KW-0347">Helicase</keyword>
<dbReference type="Gene3D" id="3.40.50.300">
    <property type="entry name" value="P-loop containing nucleotide triphosphate hydrolases"/>
    <property type="match status" value="1"/>
</dbReference>
<dbReference type="Pfam" id="PF21530">
    <property type="entry name" value="Pif1_2B_dom"/>
    <property type="match status" value="1"/>
</dbReference>
<comment type="caution">
    <text evidence="5">The sequence shown here is derived from an EMBL/GenBank/DDBJ whole genome shotgun (WGS) entry which is preliminary data.</text>
</comment>
<organism evidence="5 6">
    <name type="scientific">Trichoderma gamsii</name>
    <dbReference type="NCBI Taxonomy" id="398673"/>
    <lineage>
        <taxon>Eukaryota</taxon>
        <taxon>Fungi</taxon>
        <taxon>Dikarya</taxon>
        <taxon>Ascomycota</taxon>
        <taxon>Pezizomycotina</taxon>
        <taxon>Sordariomycetes</taxon>
        <taxon>Hypocreomycetidae</taxon>
        <taxon>Hypocreales</taxon>
        <taxon>Hypocreaceae</taxon>
        <taxon>Trichoderma</taxon>
    </lineage>
</organism>
<dbReference type="GO" id="GO:0006281">
    <property type="term" value="P:DNA repair"/>
    <property type="evidence" value="ECO:0007669"/>
    <property type="project" value="UniProtKB-KW"/>
</dbReference>